<dbReference type="Proteomes" id="UP000299102">
    <property type="component" value="Unassembled WGS sequence"/>
</dbReference>
<dbReference type="EMBL" id="BGZK01000230">
    <property type="protein sequence ID" value="GBP30258.1"/>
    <property type="molecule type" value="Genomic_DNA"/>
</dbReference>
<reference evidence="2 3" key="1">
    <citation type="journal article" date="2019" name="Commun. Biol.">
        <title>The bagworm genome reveals a unique fibroin gene that provides high tensile strength.</title>
        <authorList>
            <person name="Kono N."/>
            <person name="Nakamura H."/>
            <person name="Ohtoshi R."/>
            <person name="Tomita M."/>
            <person name="Numata K."/>
            <person name="Arakawa K."/>
        </authorList>
    </citation>
    <scope>NUCLEOTIDE SEQUENCE [LARGE SCALE GENOMIC DNA]</scope>
</reference>
<comment type="caution">
    <text evidence="2">The sequence shown here is derived from an EMBL/GenBank/DDBJ whole genome shotgun (WGS) entry which is preliminary data.</text>
</comment>
<keyword evidence="3" id="KW-1185">Reference proteome</keyword>
<protein>
    <submittedName>
        <fullName evidence="2">Uncharacterized protein</fullName>
    </submittedName>
</protein>
<feature type="region of interest" description="Disordered" evidence="1">
    <location>
        <begin position="28"/>
        <end position="70"/>
    </location>
</feature>
<gene>
    <name evidence="2" type="ORF">EVAR_94569_1</name>
</gene>
<dbReference type="AlphaFoldDB" id="A0A4C1UUY9"/>
<evidence type="ECO:0000313" key="2">
    <source>
        <dbReference type="EMBL" id="GBP30258.1"/>
    </source>
</evidence>
<evidence type="ECO:0000256" key="1">
    <source>
        <dbReference type="SAM" id="MobiDB-lite"/>
    </source>
</evidence>
<proteinExistence type="predicted"/>
<accession>A0A4C1UUY9</accession>
<name>A0A4C1UUY9_EUMVA</name>
<evidence type="ECO:0000313" key="3">
    <source>
        <dbReference type="Proteomes" id="UP000299102"/>
    </source>
</evidence>
<organism evidence="2 3">
    <name type="scientific">Eumeta variegata</name>
    <name type="common">Bagworm moth</name>
    <name type="synonym">Eumeta japonica</name>
    <dbReference type="NCBI Taxonomy" id="151549"/>
    <lineage>
        <taxon>Eukaryota</taxon>
        <taxon>Metazoa</taxon>
        <taxon>Ecdysozoa</taxon>
        <taxon>Arthropoda</taxon>
        <taxon>Hexapoda</taxon>
        <taxon>Insecta</taxon>
        <taxon>Pterygota</taxon>
        <taxon>Neoptera</taxon>
        <taxon>Endopterygota</taxon>
        <taxon>Lepidoptera</taxon>
        <taxon>Glossata</taxon>
        <taxon>Ditrysia</taxon>
        <taxon>Tineoidea</taxon>
        <taxon>Psychidae</taxon>
        <taxon>Oiketicinae</taxon>
        <taxon>Eumeta</taxon>
    </lineage>
</organism>
<feature type="compositionally biased region" description="Basic and acidic residues" evidence="1">
    <location>
        <begin position="61"/>
        <end position="70"/>
    </location>
</feature>
<sequence length="70" mass="6974">MQGLKPGSGRALSAGAAATCDCARAGPHDCASVDKRRSTVKPSITRARRAGGGRRAAAAGGERRGGRVGL</sequence>